<comment type="caution">
    <text evidence="1">The sequence shown here is derived from an EMBL/GenBank/DDBJ whole genome shotgun (WGS) entry which is preliminary data.</text>
</comment>
<dbReference type="AlphaFoldDB" id="A0A1V4ET68"/>
<dbReference type="RefSeq" id="WP_079290623.1">
    <property type="nucleotide sequence ID" value="NZ_MWPS01000022.1"/>
</dbReference>
<organism evidence="1 2">
    <name type="scientific">Ferroacidibacillus organovorans</name>
    <dbReference type="NCBI Taxonomy" id="1765683"/>
    <lineage>
        <taxon>Bacteria</taxon>
        <taxon>Bacillati</taxon>
        <taxon>Bacillota</taxon>
        <taxon>Bacilli</taxon>
        <taxon>Bacillales</taxon>
        <taxon>Alicyclobacillaceae</taxon>
        <taxon>Ferroacidibacillus</taxon>
    </lineage>
</organism>
<gene>
    <name evidence="1" type="ORF">B2M26_08370</name>
</gene>
<reference evidence="1 2" key="1">
    <citation type="submission" date="2017-02" db="EMBL/GenBank/DDBJ databases">
        <title>Draft genome of Acidibacillus ferrooxidans Huett2.</title>
        <authorList>
            <person name="Schopf S."/>
        </authorList>
    </citation>
    <scope>NUCLEOTIDE SEQUENCE [LARGE SCALE GENOMIC DNA]</scope>
    <source>
        <strain evidence="1 2">Huett2</strain>
    </source>
</reference>
<evidence type="ECO:0000313" key="1">
    <source>
        <dbReference type="EMBL" id="OPG16052.1"/>
    </source>
</evidence>
<protein>
    <submittedName>
        <fullName evidence="1">Uncharacterized protein</fullName>
    </submittedName>
</protein>
<proteinExistence type="predicted"/>
<evidence type="ECO:0000313" key="2">
    <source>
        <dbReference type="Proteomes" id="UP000190229"/>
    </source>
</evidence>
<name>A0A1V4ET68_9BACL</name>
<dbReference type="EMBL" id="MWPS01000022">
    <property type="protein sequence ID" value="OPG16052.1"/>
    <property type="molecule type" value="Genomic_DNA"/>
</dbReference>
<sequence>MCDLTLALLAEKLIDDFYDTDGPSMGGAGNTEDDIKEQLKALVPKDKWNLLFLWEAQTAEAGGEELRRFAVFVARMMLGVTDERIHR</sequence>
<dbReference type="Proteomes" id="UP000190229">
    <property type="component" value="Unassembled WGS sequence"/>
</dbReference>
<keyword evidence="2" id="KW-1185">Reference proteome</keyword>
<accession>A0A1V4ET68</accession>